<protein>
    <submittedName>
        <fullName evidence="3">Antibiotic biosynthesis monooxygenase</fullName>
    </submittedName>
</protein>
<feature type="transmembrane region" description="Helical" evidence="1">
    <location>
        <begin position="126"/>
        <end position="144"/>
    </location>
</feature>
<accession>A0A3P3EVM3</accession>
<dbReference type="EMBL" id="RQXU01000003">
    <property type="protein sequence ID" value="RRH90383.1"/>
    <property type="molecule type" value="Genomic_DNA"/>
</dbReference>
<sequence length="190" mass="21610">MNSMHATNEKSDIATLIIRHHVKAAARQGYESWLREIAREGQRFKGHLGANVIRPTTGSGSYTIVVRFDSEASLIHWMESEVRKQLVHDAPPHLEMPEDIEIQTGMEYWFTPQSPKQVHAKPIRQFLVSLSAIYPLIVAVPWSLQPLFSAIPPLAHPLAAKFLTAVIVVFLMVYVVMPRYTRLVAAWLYK</sequence>
<feature type="domain" description="ABM" evidence="2">
    <location>
        <begin position="15"/>
        <end position="86"/>
    </location>
</feature>
<keyword evidence="1" id="KW-0812">Transmembrane</keyword>
<evidence type="ECO:0000313" key="3">
    <source>
        <dbReference type="EMBL" id="RRH90383.1"/>
    </source>
</evidence>
<comment type="caution">
    <text evidence="3">The sequence shown here is derived from an EMBL/GenBank/DDBJ whole genome shotgun (WGS) entry which is preliminary data.</text>
</comment>
<dbReference type="Gene3D" id="3.30.70.100">
    <property type="match status" value="1"/>
</dbReference>
<dbReference type="AlphaFoldDB" id="A0A3P3EVM3"/>
<organism evidence="3 4">
    <name type="scientific">Variovorax beijingensis</name>
    <dbReference type="NCBI Taxonomy" id="2496117"/>
    <lineage>
        <taxon>Bacteria</taxon>
        <taxon>Pseudomonadati</taxon>
        <taxon>Pseudomonadota</taxon>
        <taxon>Betaproteobacteria</taxon>
        <taxon>Burkholderiales</taxon>
        <taxon>Comamonadaceae</taxon>
        <taxon>Variovorax</taxon>
    </lineage>
</organism>
<dbReference type="RefSeq" id="WP_124957610.1">
    <property type="nucleotide sequence ID" value="NZ_CBFHCE010000002.1"/>
</dbReference>
<feature type="transmembrane region" description="Helical" evidence="1">
    <location>
        <begin position="156"/>
        <end position="177"/>
    </location>
</feature>
<keyword evidence="3" id="KW-0503">Monooxygenase</keyword>
<dbReference type="PANTHER" id="PTHR40057:SF1">
    <property type="entry name" value="SLR1162 PROTEIN"/>
    <property type="match status" value="1"/>
</dbReference>
<dbReference type="PANTHER" id="PTHR40057">
    <property type="entry name" value="SLR1162 PROTEIN"/>
    <property type="match status" value="1"/>
</dbReference>
<keyword evidence="1" id="KW-0472">Membrane</keyword>
<name>A0A3P3EVM3_9BURK</name>
<evidence type="ECO:0000259" key="2">
    <source>
        <dbReference type="Pfam" id="PF03992"/>
    </source>
</evidence>
<evidence type="ECO:0000256" key="1">
    <source>
        <dbReference type="SAM" id="Phobius"/>
    </source>
</evidence>
<evidence type="ECO:0000313" key="4">
    <source>
        <dbReference type="Proteomes" id="UP000271590"/>
    </source>
</evidence>
<proteinExistence type="predicted"/>
<reference evidence="3 4" key="1">
    <citation type="submission" date="2018-11" db="EMBL/GenBank/DDBJ databases">
        <title>The genome of Variovorax sp T529.</title>
        <authorList>
            <person name="Gao J."/>
        </authorList>
    </citation>
    <scope>NUCLEOTIDE SEQUENCE [LARGE SCALE GENOMIC DNA]</scope>
    <source>
        <strain evidence="3 4">T529</strain>
    </source>
</reference>
<dbReference type="SUPFAM" id="SSF54909">
    <property type="entry name" value="Dimeric alpha+beta barrel"/>
    <property type="match status" value="1"/>
</dbReference>
<gene>
    <name evidence="3" type="ORF">EH244_06430</name>
</gene>
<keyword evidence="3" id="KW-0560">Oxidoreductase</keyword>
<dbReference type="Pfam" id="PF03992">
    <property type="entry name" value="ABM"/>
    <property type="match status" value="1"/>
</dbReference>
<dbReference type="GO" id="GO:0004497">
    <property type="term" value="F:monooxygenase activity"/>
    <property type="evidence" value="ECO:0007669"/>
    <property type="project" value="UniProtKB-KW"/>
</dbReference>
<keyword evidence="1" id="KW-1133">Transmembrane helix</keyword>
<dbReference type="InterPro" id="IPR038762">
    <property type="entry name" value="ABM_predict"/>
</dbReference>
<dbReference type="InterPro" id="IPR007138">
    <property type="entry name" value="ABM_dom"/>
</dbReference>
<dbReference type="InterPro" id="IPR011008">
    <property type="entry name" value="Dimeric_a/b-barrel"/>
</dbReference>
<dbReference type="Proteomes" id="UP000271590">
    <property type="component" value="Unassembled WGS sequence"/>
</dbReference>